<dbReference type="PRINTS" id="PR00105">
    <property type="entry name" value="C5METTRFRASE"/>
</dbReference>
<dbReference type="PROSITE" id="PS00094">
    <property type="entry name" value="C5_MTASE_1"/>
    <property type="match status" value="1"/>
</dbReference>
<evidence type="ECO:0000256" key="2">
    <source>
        <dbReference type="ARBA" id="ARBA00022679"/>
    </source>
</evidence>
<dbReference type="InterPro" id="IPR001525">
    <property type="entry name" value="C5_MeTfrase"/>
</dbReference>
<dbReference type="CDD" id="cd00315">
    <property type="entry name" value="Cyt_C5_DNA_methylase"/>
    <property type="match status" value="1"/>
</dbReference>
<dbReference type="Gene3D" id="3.90.120.10">
    <property type="entry name" value="DNA Methylase, subunit A, domain 2"/>
    <property type="match status" value="1"/>
</dbReference>
<dbReference type="Gene3D" id="3.40.50.150">
    <property type="entry name" value="Vaccinia Virus protein VP39"/>
    <property type="match status" value="1"/>
</dbReference>
<protein>
    <recommendedName>
        <fullName evidence="7">Cytosine-specific methyltransferase</fullName>
        <ecNumber evidence="7">2.1.1.37</ecNumber>
    </recommendedName>
</protein>
<proteinExistence type="inferred from homology"/>
<dbReference type="EMBL" id="MWDB01000039">
    <property type="protein sequence ID" value="OQB40585.1"/>
    <property type="molecule type" value="Genomic_DNA"/>
</dbReference>
<sequence length="320" mass="37464">MKKMKTIKLFDAFTGYGGASWGLKKAKIPFEIVGYSEIDKFAIKLYELNHKNVKNFGDITKINPDKIPDFDFFTGGFPCQTFSSIGKGQGELDPRGTLFYDIIRICEKKKPKFILLENVKGLTTNSHKPTFEKILSELDRIGYNVQTKILNSKDYGIPQNRERVWIFGVKKNITLPKGWHFEPNKRKLKKHLKDFLDNKIDDEYYLNEKQINRLIEITKVNFNVKEPLCFDRYNKKIKTDGLCMTITEPHHNIMRIVEPKTNNKFRVRKMTPTEHFRFMGFANNEIDLNGFSYNQLCKCAGNGWDVNLVSLIMKRIYELY</sequence>
<organism evidence="8">
    <name type="scientific">candidate division CPR1 bacterium ADurb.Bin160</name>
    <dbReference type="NCBI Taxonomy" id="1852826"/>
    <lineage>
        <taxon>Bacteria</taxon>
        <taxon>candidate division CPR1</taxon>
    </lineage>
</organism>
<dbReference type="Pfam" id="PF00145">
    <property type="entry name" value="DNA_methylase"/>
    <property type="match status" value="1"/>
</dbReference>
<evidence type="ECO:0000256" key="5">
    <source>
        <dbReference type="PROSITE-ProRule" id="PRU01016"/>
    </source>
</evidence>
<keyword evidence="2 5" id="KW-0808">Transferase</keyword>
<evidence type="ECO:0000256" key="3">
    <source>
        <dbReference type="ARBA" id="ARBA00022691"/>
    </source>
</evidence>
<dbReference type="NCBIfam" id="TIGR00675">
    <property type="entry name" value="dcm"/>
    <property type="match status" value="1"/>
</dbReference>
<dbReference type="EC" id="2.1.1.37" evidence="7"/>
<feature type="active site" evidence="5">
    <location>
        <position position="79"/>
    </location>
</feature>
<dbReference type="SUPFAM" id="SSF53335">
    <property type="entry name" value="S-adenosyl-L-methionine-dependent methyltransferases"/>
    <property type="match status" value="1"/>
</dbReference>
<keyword evidence="1 5" id="KW-0489">Methyltransferase</keyword>
<reference evidence="8" key="1">
    <citation type="submission" date="2017-02" db="EMBL/GenBank/DDBJ databases">
        <title>Delving into the versatile metabolic prowess of the omnipresent phylum Bacteroidetes.</title>
        <authorList>
            <person name="Nobu M.K."/>
            <person name="Mei R."/>
            <person name="Narihiro T."/>
            <person name="Kuroda K."/>
            <person name="Liu W.-T."/>
        </authorList>
    </citation>
    <scope>NUCLEOTIDE SEQUENCE</scope>
    <source>
        <strain evidence="8">ADurb.Bin160</strain>
    </source>
</reference>
<dbReference type="PROSITE" id="PS51679">
    <property type="entry name" value="SAM_MT_C5"/>
    <property type="match status" value="1"/>
</dbReference>
<comment type="catalytic activity">
    <reaction evidence="7">
        <text>a 2'-deoxycytidine in DNA + S-adenosyl-L-methionine = a 5-methyl-2'-deoxycytidine in DNA + S-adenosyl-L-homocysteine + H(+)</text>
        <dbReference type="Rhea" id="RHEA:13681"/>
        <dbReference type="Rhea" id="RHEA-COMP:11369"/>
        <dbReference type="Rhea" id="RHEA-COMP:11370"/>
        <dbReference type="ChEBI" id="CHEBI:15378"/>
        <dbReference type="ChEBI" id="CHEBI:57856"/>
        <dbReference type="ChEBI" id="CHEBI:59789"/>
        <dbReference type="ChEBI" id="CHEBI:85452"/>
        <dbReference type="ChEBI" id="CHEBI:85454"/>
        <dbReference type="EC" id="2.1.1.37"/>
    </reaction>
</comment>
<accession>A0A1V5ZK91</accession>
<dbReference type="GO" id="GO:0009307">
    <property type="term" value="P:DNA restriction-modification system"/>
    <property type="evidence" value="ECO:0007669"/>
    <property type="project" value="UniProtKB-KW"/>
</dbReference>
<dbReference type="PANTHER" id="PTHR46098">
    <property type="entry name" value="TRNA (CYTOSINE(38)-C(5))-METHYLTRANSFERASE"/>
    <property type="match status" value="1"/>
</dbReference>
<dbReference type="GO" id="GO:0032259">
    <property type="term" value="P:methylation"/>
    <property type="evidence" value="ECO:0007669"/>
    <property type="project" value="UniProtKB-KW"/>
</dbReference>
<evidence type="ECO:0000256" key="1">
    <source>
        <dbReference type="ARBA" id="ARBA00022603"/>
    </source>
</evidence>
<comment type="caution">
    <text evidence="8">The sequence shown here is derived from an EMBL/GenBank/DDBJ whole genome shotgun (WGS) entry which is preliminary data.</text>
</comment>
<dbReference type="Proteomes" id="UP000485621">
    <property type="component" value="Unassembled WGS sequence"/>
</dbReference>
<keyword evidence="4" id="KW-0680">Restriction system</keyword>
<dbReference type="InterPro" id="IPR050750">
    <property type="entry name" value="C5-MTase"/>
</dbReference>
<gene>
    <name evidence="8" type="primary">banIM</name>
    <name evidence="8" type="ORF">BWY04_01290</name>
</gene>
<dbReference type="InterPro" id="IPR029063">
    <property type="entry name" value="SAM-dependent_MTases_sf"/>
</dbReference>
<evidence type="ECO:0000256" key="6">
    <source>
        <dbReference type="RuleBase" id="RU000416"/>
    </source>
</evidence>
<evidence type="ECO:0000313" key="8">
    <source>
        <dbReference type="EMBL" id="OQB40585.1"/>
    </source>
</evidence>
<dbReference type="GO" id="GO:0003886">
    <property type="term" value="F:DNA (cytosine-5-)-methyltransferase activity"/>
    <property type="evidence" value="ECO:0007669"/>
    <property type="project" value="UniProtKB-EC"/>
</dbReference>
<dbReference type="InterPro" id="IPR018117">
    <property type="entry name" value="C5_DNA_meth_AS"/>
</dbReference>
<evidence type="ECO:0000256" key="7">
    <source>
        <dbReference type="RuleBase" id="RU000417"/>
    </source>
</evidence>
<comment type="similarity">
    <text evidence="5 6">Belongs to the class I-like SAM-binding methyltransferase superfamily. C5-methyltransferase family.</text>
</comment>
<dbReference type="PANTHER" id="PTHR46098:SF1">
    <property type="entry name" value="TRNA (CYTOSINE(38)-C(5))-METHYLTRANSFERASE"/>
    <property type="match status" value="1"/>
</dbReference>
<dbReference type="AlphaFoldDB" id="A0A1V5ZK91"/>
<name>A0A1V5ZK91_9BACT</name>
<evidence type="ECO:0000256" key="4">
    <source>
        <dbReference type="ARBA" id="ARBA00022747"/>
    </source>
</evidence>
<keyword evidence="3 5" id="KW-0949">S-adenosyl-L-methionine</keyword>